<keyword evidence="2" id="KW-1185">Reference proteome</keyword>
<evidence type="ECO:0000313" key="2">
    <source>
        <dbReference type="Proteomes" id="UP000005615"/>
    </source>
</evidence>
<reference evidence="1 2" key="1">
    <citation type="journal article" date="2011" name="J. Bacteriol.">
        <title>Genome sequence of strain IMCC3088, a proteorhodopsin-containing marine bacterium belonging to the OM60/NOR5 clade.</title>
        <authorList>
            <person name="Jang Y."/>
            <person name="Oh H.M."/>
            <person name="Kang I."/>
            <person name="Lee K."/>
            <person name="Yang S.J."/>
            <person name="Cho J.C."/>
        </authorList>
    </citation>
    <scope>NUCLEOTIDE SEQUENCE [LARGE SCALE GENOMIC DNA]</scope>
    <source>
        <strain evidence="1 2">IMCC3088</strain>
    </source>
</reference>
<comment type="caution">
    <text evidence="1">The sequence shown here is derived from an EMBL/GenBank/DDBJ whole genome shotgun (WGS) entry which is preliminary data.</text>
</comment>
<dbReference type="EMBL" id="AEIG01000005">
    <property type="protein sequence ID" value="EGG30842.1"/>
    <property type="molecule type" value="Genomic_DNA"/>
</dbReference>
<organism evidence="1 2">
    <name type="scientific">Aequoribacter fuscus</name>
    <dbReference type="NCBI Taxonomy" id="2518989"/>
    <lineage>
        <taxon>Bacteria</taxon>
        <taxon>Pseudomonadati</taxon>
        <taxon>Pseudomonadota</taxon>
        <taxon>Gammaproteobacteria</taxon>
        <taxon>Cellvibrionales</taxon>
        <taxon>Halieaceae</taxon>
        <taxon>Aequoribacter</taxon>
    </lineage>
</organism>
<gene>
    <name evidence="1" type="ORF">IMCC3088_2031</name>
</gene>
<dbReference type="SUPFAM" id="SSF53187">
    <property type="entry name" value="Zn-dependent exopeptidases"/>
    <property type="match status" value="1"/>
</dbReference>
<sequence length="361" mass="38938">MIDTSASFSSDYQEARSKFLHEATAAGGVVDSMSHPERGPDGRPLFTDVAAFGLDQADKVLVLISGTHGAEGFCGSGAQIDLLRRGEIARLPKDVGILMIHGINPYGFAWLRRVTNENIDLNRNWIDFNQPRPQNPNYAELHASICPPKWNSETQNASGQAIKSYTEKHGFAALQQAISGGQYDHPDGLFFGGTAPSWSRLTQERIFSNYLAQASRVAVIDYHSALGPWGFAEQIMVVPRSSKQFKRAAKWYGSAVTSVCDGASSASEIGGSGVAAAPDLLPNAEVTCMAFEVGTVSPLEVLFAMQADCWLHAHGDPQSAEAAPIKAEIRRCFYGDTDDWKGMVTGQSLLAVRQALVGLTS</sequence>
<proteinExistence type="predicted"/>
<dbReference type="eggNOG" id="COG2866">
    <property type="taxonomic scope" value="Bacteria"/>
</dbReference>
<dbReference type="InterPro" id="IPR021259">
    <property type="entry name" value="DUF2817"/>
</dbReference>
<evidence type="ECO:0000313" key="1">
    <source>
        <dbReference type="EMBL" id="EGG30842.1"/>
    </source>
</evidence>
<name>F3KYL1_9GAMM</name>
<dbReference type="Proteomes" id="UP000005615">
    <property type="component" value="Unassembled WGS sequence"/>
</dbReference>
<dbReference type="OrthoDB" id="4014363at2"/>
<dbReference type="STRING" id="2518989.IMCC3088_2031"/>
<accession>F3KYL1</accession>
<dbReference type="RefSeq" id="WP_009574545.1">
    <property type="nucleotide sequence ID" value="NZ_AEIG01000005.1"/>
</dbReference>
<dbReference type="Pfam" id="PF10994">
    <property type="entry name" value="DUF2817"/>
    <property type="match status" value="1"/>
</dbReference>
<dbReference type="Gene3D" id="3.40.630.10">
    <property type="entry name" value="Zn peptidases"/>
    <property type="match status" value="1"/>
</dbReference>
<dbReference type="CDD" id="cd06233">
    <property type="entry name" value="M14-like"/>
    <property type="match status" value="1"/>
</dbReference>
<protein>
    <submittedName>
        <fullName evidence="1">Uncharacterized protein</fullName>
    </submittedName>
</protein>
<dbReference type="AlphaFoldDB" id="F3KYL1"/>